<name>A0A8J8NV92_HALGN</name>
<keyword evidence="3" id="KW-1185">Reference proteome</keyword>
<protein>
    <submittedName>
        <fullName evidence="2">Uncharacterized protein</fullName>
    </submittedName>
</protein>
<feature type="compositionally biased region" description="Polar residues" evidence="1">
    <location>
        <begin position="218"/>
        <end position="238"/>
    </location>
</feature>
<feature type="region of interest" description="Disordered" evidence="1">
    <location>
        <begin position="164"/>
        <end position="183"/>
    </location>
</feature>
<comment type="caution">
    <text evidence="2">The sequence shown here is derived from an EMBL/GenBank/DDBJ whole genome shotgun (WGS) entry which is preliminary data.</text>
</comment>
<feature type="region of interest" description="Disordered" evidence="1">
    <location>
        <begin position="188"/>
        <end position="272"/>
    </location>
</feature>
<evidence type="ECO:0000313" key="2">
    <source>
        <dbReference type="EMBL" id="TNV81314.1"/>
    </source>
</evidence>
<evidence type="ECO:0000256" key="1">
    <source>
        <dbReference type="SAM" id="MobiDB-lite"/>
    </source>
</evidence>
<dbReference type="Proteomes" id="UP000785679">
    <property type="component" value="Unassembled WGS sequence"/>
</dbReference>
<sequence length="308" mass="34307">MRGAPYTKSIIQNKTPANTNFTPVPLVDFKVENLITFMNKDSGSKATTVHHTMRDENVRPDEEFNGIISQGSPKTGLDMQPALKSNFTYDSIMESFQSHKDRKFSPLDKSPALSPRHQQMFQTLKSHFNATANSSQNGDYYNLKSPNQIYQTLATKLSSLGNSREAYGRPNAHTSIGLSSHNNSSIMKTQNSIYSDGPLKKPLKPSIILRPQTPGYYTKSNASSSRNQQPQVNSSFSTHTRKQSGDSQQRKLSERPQSSAQSKERKGMQTYGIGGVYIPMATRNQDKKIAQGSSIVIDAYKGLQFSRK</sequence>
<gene>
    <name evidence="2" type="ORF">FGO68_gene1745</name>
</gene>
<feature type="compositionally biased region" description="Polar residues" evidence="1">
    <location>
        <begin position="172"/>
        <end position="183"/>
    </location>
</feature>
<reference evidence="2" key="1">
    <citation type="submission" date="2019-06" db="EMBL/GenBank/DDBJ databases">
        <authorList>
            <person name="Zheng W."/>
        </authorList>
    </citation>
    <scope>NUCLEOTIDE SEQUENCE</scope>
    <source>
        <strain evidence="2">QDHG01</strain>
    </source>
</reference>
<organism evidence="2 3">
    <name type="scientific">Halteria grandinella</name>
    <dbReference type="NCBI Taxonomy" id="5974"/>
    <lineage>
        <taxon>Eukaryota</taxon>
        <taxon>Sar</taxon>
        <taxon>Alveolata</taxon>
        <taxon>Ciliophora</taxon>
        <taxon>Intramacronucleata</taxon>
        <taxon>Spirotrichea</taxon>
        <taxon>Stichotrichia</taxon>
        <taxon>Sporadotrichida</taxon>
        <taxon>Halteriidae</taxon>
        <taxon>Halteria</taxon>
    </lineage>
</organism>
<accession>A0A8J8NV92</accession>
<dbReference type="EMBL" id="RRYP01006305">
    <property type="protein sequence ID" value="TNV81314.1"/>
    <property type="molecule type" value="Genomic_DNA"/>
</dbReference>
<dbReference type="AlphaFoldDB" id="A0A8J8NV92"/>
<evidence type="ECO:0000313" key="3">
    <source>
        <dbReference type="Proteomes" id="UP000785679"/>
    </source>
</evidence>
<proteinExistence type="predicted"/>